<evidence type="ECO:0000313" key="1">
    <source>
        <dbReference type="EMBL" id="KAH7921730.1"/>
    </source>
</evidence>
<proteinExistence type="predicted"/>
<protein>
    <submittedName>
        <fullName evidence="1">WD40 repeat-like protein</fullName>
    </submittedName>
</protein>
<dbReference type="Proteomes" id="UP000790709">
    <property type="component" value="Unassembled WGS sequence"/>
</dbReference>
<dbReference type="EMBL" id="MU266513">
    <property type="protein sequence ID" value="KAH7921730.1"/>
    <property type="molecule type" value="Genomic_DNA"/>
</dbReference>
<gene>
    <name evidence="1" type="ORF">BV22DRAFT_706946</name>
</gene>
<comment type="caution">
    <text evidence="1">The sequence shown here is derived from an EMBL/GenBank/DDBJ whole genome shotgun (WGS) entry which is preliminary data.</text>
</comment>
<reference evidence="1" key="1">
    <citation type="journal article" date="2021" name="New Phytol.">
        <title>Evolutionary innovations through gain and loss of genes in the ectomycorrhizal Boletales.</title>
        <authorList>
            <person name="Wu G."/>
            <person name="Miyauchi S."/>
            <person name="Morin E."/>
            <person name="Kuo A."/>
            <person name="Drula E."/>
            <person name="Varga T."/>
            <person name="Kohler A."/>
            <person name="Feng B."/>
            <person name="Cao Y."/>
            <person name="Lipzen A."/>
            <person name="Daum C."/>
            <person name="Hundley H."/>
            <person name="Pangilinan J."/>
            <person name="Johnson J."/>
            <person name="Barry K."/>
            <person name="LaButti K."/>
            <person name="Ng V."/>
            <person name="Ahrendt S."/>
            <person name="Min B."/>
            <person name="Choi I.G."/>
            <person name="Park H."/>
            <person name="Plett J.M."/>
            <person name="Magnuson J."/>
            <person name="Spatafora J.W."/>
            <person name="Nagy L.G."/>
            <person name="Henrissat B."/>
            <person name="Grigoriev I.V."/>
            <person name="Yang Z.L."/>
            <person name="Xu J."/>
            <person name="Martin F.M."/>
        </authorList>
    </citation>
    <scope>NUCLEOTIDE SEQUENCE</scope>
    <source>
        <strain evidence="1">KUC20120723A-06</strain>
    </source>
</reference>
<keyword evidence="2" id="KW-1185">Reference proteome</keyword>
<accession>A0ACB8B7Q9</accession>
<evidence type="ECO:0000313" key="2">
    <source>
        <dbReference type="Proteomes" id="UP000790709"/>
    </source>
</evidence>
<organism evidence="1 2">
    <name type="scientific">Leucogyrophana mollusca</name>
    <dbReference type="NCBI Taxonomy" id="85980"/>
    <lineage>
        <taxon>Eukaryota</taxon>
        <taxon>Fungi</taxon>
        <taxon>Dikarya</taxon>
        <taxon>Basidiomycota</taxon>
        <taxon>Agaricomycotina</taxon>
        <taxon>Agaricomycetes</taxon>
        <taxon>Agaricomycetidae</taxon>
        <taxon>Boletales</taxon>
        <taxon>Boletales incertae sedis</taxon>
        <taxon>Leucogyrophana</taxon>
    </lineage>
</organism>
<name>A0ACB8B7Q9_9AGAM</name>
<sequence length="568" mass="63749">MPELSEYELEREANIARNRALLEQLELKDAVGQLGVPAKTKAPAKSKAKPVQPSKRVKREREVEAPRRQSSRLKKEVVDPNESPSKKRKREAEHEERLRKEEEERREAEEKAREAKRPRHQDLDLTTLAEELEPPELITLRAALQTAVTTPLPKRVGEIDAFVFDEDKKDDAAVKDLRNRLQKMKVVARAKVTQDRVYSAAYHPEVSKDLIFFGDKHGQLGIWDARAPPDEVADEDDDVAAADDKEGGKYWRLQQHWPATSKSSISSVKFDPMDSHSVFTTSYDCTIRRMSFISGISQEIFSSDETLITSVDLPPDGNELWISDAAGGLTHLDLRQDKSKARWYGLSDQKIGSVSINPTTPHFLLTASNNRQLKIWDSRKLQTLMVGSDSGGTNVDGPPQTGAEFSFDTVQEFVESKKGKGCLRGEFSHGKSVSSAYWDPRGRSIVSTSYDDTLRLWEFDAAKYNSSTAFPSFTPFSRMKHNCQTWLTILRAVWTPNPDVYPHFTIGNMDHSLDIMSCKGDLIARLSDRSRITAVQAVTCSHPSIVERAATGNASGRCVLWAPPDLVA</sequence>